<evidence type="ECO:0000313" key="2">
    <source>
        <dbReference type="Proteomes" id="UP000012488"/>
    </source>
</evidence>
<organism evidence="1 2">
    <name type="scientific">Methylobacterium mesophilicum SR1.6/6</name>
    <dbReference type="NCBI Taxonomy" id="908290"/>
    <lineage>
        <taxon>Bacteria</taxon>
        <taxon>Pseudomonadati</taxon>
        <taxon>Pseudomonadota</taxon>
        <taxon>Alphaproteobacteria</taxon>
        <taxon>Hyphomicrobiales</taxon>
        <taxon>Methylobacteriaceae</taxon>
        <taxon>Methylobacterium</taxon>
    </lineage>
</organism>
<dbReference type="OrthoDB" id="9814509at2"/>
<dbReference type="SUPFAM" id="SSF159709">
    <property type="entry name" value="PhnH-like"/>
    <property type="match status" value="1"/>
</dbReference>
<dbReference type="PIRSF" id="PIRSF020680">
    <property type="entry name" value="PhnH"/>
    <property type="match status" value="1"/>
</dbReference>
<dbReference type="Pfam" id="PF05845">
    <property type="entry name" value="PhnH"/>
    <property type="match status" value="1"/>
</dbReference>
<dbReference type="GO" id="GO:0016829">
    <property type="term" value="F:lyase activity"/>
    <property type="evidence" value="ECO:0007669"/>
    <property type="project" value="UniProtKB-KW"/>
</dbReference>
<sequence length="195" mass="20061">MLAPGFADPVHDAQGTFRAVMDALARPGQPRPLVPGLAPPAPLTPELAAVALTLTDADTPVWLDAALAAVPDVAAYLRFHTGAPLTDDPARAAFALVREPARCPPLRRFAPGTPAYPDTSTTLVLALDSLIPGEGLHLSGPGIRGAARVAPEPVPADFVAQLAENRADFPLGVDLILTAPGRVAGLPRSTVVTEG</sequence>
<gene>
    <name evidence="1" type="primary">phnH</name>
    <name evidence="1" type="ORF">MMSR116_10445</name>
</gene>
<dbReference type="Proteomes" id="UP000012488">
    <property type="component" value="Chromosome"/>
</dbReference>
<dbReference type="AlphaFoldDB" id="A0A6B9FMS8"/>
<dbReference type="RefSeq" id="WP_158168721.1">
    <property type="nucleotide sequence ID" value="NZ_CP043538.1"/>
</dbReference>
<dbReference type="InterPro" id="IPR008772">
    <property type="entry name" value="Phosphonate_metab_PhnH"/>
</dbReference>
<reference evidence="1 2" key="1">
    <citation type="journal article" date="2012" name="Genet. Mol. Biol.">
        <title>Analysis of 16S rRNA and mxaF genes revealing insights into Methylobacterium niche-specific plant association.</title>
        <authorList>
            <person name="Dourado M.N."/>
            <person name="Andreote F.D."/>
            <person name="Dini-Andreote F."/>
            <person name="Conti R."/>
            <person name="Araujo J.M."/>
            <person name="Araujo W.L."/>
        </authorList>
    </citation>
    <scope>NUCLEOTIDE SEQUENCE [LARGE SCALE GENOMIC DNA]</scope>
    <source>
        <strain evidence="1 2">SR1.6/6</strain>
    </source>
</reference>
<dbReference type="KEGG" id="mmes:MMSR116_10445"/>
<proteinExistence type="predicted"/>
<evidence type="ECO:0000313" key="1">
    <source>
        <dbReference type="EMBL" id="QGY02248.1"/>
    </source>
</evidence>
<dbReference type="NCBIfam" id="TIGR03292">
    <property type="entry name" value="PhnH_redo"/>
    <property type="match status" value="1"/>
</dbReference>
<name>A0A6B9FMS8_9HYPH</name>
<dbReference type="GO" id="GO:0019634">
    <property type="term" value="P:organic phosphonate metabolic process"/>
    <property type="evidence" value="ECO:0007669"/>
    <property type="project" value="InterPro"/>
</dbReference>
<dbReference type="InterPro" id="IPR038058">
    <property type="entry name" value="PhnH-like_sp"/>
</dbReference>
<protein>
    <submittedName>
        <fullName evidence="1">Phosphonate C-P lyase system protein PhnH</fullName>
    </submittedName>
</protein>
<dbReference type="Gene3D" id="3.40.50.11310">
    <property type="entry name" value="Bacterial phosphonate metabolism protein PhnH"/>
    <property type="match status" value="1"/>
</dbReference>
<keyword evidence="1" id="KW-0456">Lyase</keyword>
<accession>A0A6B9FMS8</accession>
<dbReference type="EMBL" id="CP043538">
    <property type="protein sequence ID" value="QGY02248.1"/>
    <property type="molecule type" value="Genomic_DNA"/>
</dbReference>
<reference evidence="1 2" key="2">
    <citation type="journal article" date="2013" name="Genome Announc.">
        <title>Draft Genome Sequence of Methylobacterium mesophilicum Strain SR1.6/6, Isolated from Citrus sinensis.</title>
        <authorList>
            <person name="Marinho Almeida D."/>
            <person name="Dini-Andreote F."/>
            <person name="Camargo Neves A.A."/>
            <person name="Juca Ramos R.T."/>
            <person name="Andreote F.D."/>
            <person name="Carneiro A.R."/>
            <person name="Oliveira de Souza Lima A."/>
            <person name="Caracciolo Gomes de Sa P.H."/>
            <person name="Ribeiro Barbosa M.S."/>
            <person name="Araujo W.L."/>
            <person name="Silva A."/>
        </authorList>
    </citation>
    <scope>NUCLEOTIDE SEQUENCE [LARGE SCALE GENOMIC DNA]</scope>
    <source>
        <strain evidence="1 2">SR1.6/6</strain>
    </source>
</reference>